<sequence length="338" mass="35471">MQGSRWGLLGSEDLGSGLKTVFRLESGFDASTGKAGQGGLLFGRQAYVGLDSRYGKVTLGRQYDAVVDYVGALEAGDQWGGSISAHPGDVDNFNNTARTNNSVKYTSPNLAGFTFGGVYSLGGVAGDYTRNQVWSLGGQYSSGPLVLSAAYLNVRNPNVSFFGNSTSGTPNPAISNVASPVFSGYGSAHTYQVIGAGGLYTIGPTTFGGTYSNVKFYNLGSSYASAFSGQTATFNNFEIHFKYQITPALATGLAYDYLHGSSINGQSPAKYQQGSGVIDYFLSKRTDVYLLAVFQHASGYTANSTGTGVVPAVAAINILTASSNSNQFAARIGIRHKF</sequence>
<evidence type="ECO:0000259" key="11">
    <source>
        <dbReference type="Pfam" id="PF13609"/>
    </source>
</evidence>
<dbReference type="PRINTS" id="PR00184">
    <property type="entry name" value="NEISSPPORIN"/>
</dbReference>
<dbReference type="InterPro" id="IPR023614">
    <property type="entry name" value="Porin_dom_sf"/>
</dbReference>
<keyword evidence="9" id="KW-0472">Membrane</keyword>
<dbReference type="Gene3D" id="2.40.160.10">
    <property type="entry name" value="Porin"/>
    <property type="match status" value="1"/>
</dbReference>
<proteinExistence type="predicted"/>
<evidence type="ECO:0000256" key="10">
    <source>
        <dbReference type="ARBA" id="ARBA00023237"/>
    </source>
</evidence>
<keyword evidence="4" id="KW-1134">Transmembrane beta strand</keyword>
<keyword evidence="10" id="KW-0998">Cell outer membrane</keyword>
<evidence type="ECO:0000313" key="12">
    <source>
        <dbReference type="EMBL" id="SAK53868.1"/>
    </source>
</evidence>
<dbReference type="CDD" id="cd00342">
    <property type="entry name" value="gram_neg_porins"/>
    <property type="match status" value="1"/>
</dbReference>
<evidence type="ECO:0000256" key="1">
    <source>
        <dbReference type="ARBA" id="ARBA00004571"/>
    </source>
</evidence>
<evidence type="ECO:0000256" key="8">
    <source>
        <dbReference type="ARBA" id="ARBA00023114"/>
    </source>
</evidence>
<keyword evidence="6" id="KW-0732">Signal</keyword>
<keyword evidence="8" id="KW-0626">Porin</keyword>
<dbReference type="EMBL" id="FCOX02000004">
    <property type="protein sequence ID" value="SAK53868.1"/>
    <property type="molecule type" value="Genomic_DNA"/>
</dbReference>
<dbReference type="Pfam" id="PF13609">
    <property type="entry name" value="Porin_4"/>
    <property type="match status" value="1"/>
</dbReference>
<dbReference type="Proteomes" id="UP000071859">
    <property type="component" value="Unassembled WGS sequence"/>
</dbReference>
<accession>A0A158A7T2</accession>
<comment type="caution">
    <text evidence="12">The sequence shown here is derived from an EMBL/GenBank/DDBJ whole genome shotgun (WGS) entry which is preliminary data.</text>
</comment>
<evidence type="ECO:0000256" key="6">
    <source>
        <dbReference type="ARBA" id="ARBA00022729"/>
    </source>
</evidence>
<organism evidence="12 13">
    <name type="scientific">Caballeronia calidae</name>
    <dbReference type="NCBI Taxonomy" id="1777139"/>
    <lineage>
        <taxon>Bacteria</taxon>
        <taxon>Pseudomonadati</taxon>
        <taxon>Pseudomonadota</taxon>
        <taxon>Betaproteobacteria</taxon>
        <taxon>Burkholderiales</taxon>
        <taxon>Burkholderiaceae</taxon>
        <taxon>Caballeronia</taxon>
    </lineage>
</organism>
<comment type="subcellular location">
    <subcellularLocation>
        <location evidence="1">Cell outer membrane</location>
        <topology evidence="1">Multi-pass membrane protein</topology>
    </subcellularLocation>
</comment>
<dbReference type="AlphaFoldDB" id="A0A158A7T2"/>
<keyword evidence="7" id="KW-0406">Ion transport</keyword>
<evidence type="ECO:0000256" key="9">
    <source>
        <dbReference type="ARBA" id="ARBA00023136"/>
    </source>
</evidence>
<dbReference type="PANTHER" id="PTHR34501:SF9">
    <property type="entry name" value="MAJOR OUTER MEMBRANE PROTEIN P.IA"/>
    <property type="match status" value="1"/>
</dbReference>
<feature type="domain" description="Porin" evidence="11">
    <location>
        <begin position="2"/>
        <end position="290"/>
    </location>
</feature>
<dbReference type="GO" id="GO:0006811">
    <property type="term" value="P:monoatomic ion transport"/>
    <property type="evidence" value="ECO:0007669"/>
    <property type="project" value="UniProtKB-KW"/>
</dbReference>
<keyword evidence="5" id="KW-0812">Transmembrane</keyword>
<evidence type="ECO:0000256" key="7">
    <source>
        <dbReference type="ARBA" id="ARBA00023065"/>
    </source>
</evidence>
<evidence type="ECO:0000256" key="2">
    <source>
        <dbReference type="ARBA" id="ARBA00011233"/>
    </source>
</evidence>
<dbReference type="SUPFAM" id="SSF56935">
    <property type="entry name" value="Porins"/>
    <property type="match status" value="1"/>
</dbReference>
<evidence type="ECO:0000256" key="5">
    <source>
        <dbReference type="ARBA" id="ARBA00022692"/>
    </source>
</evidence>
<evidence type="ECO:0000256" key="4">
    <source>
        <dbReference type="ARBA" id="ARBA00022452"/>
    </source>
</evidence>
<protein>
    <submittedName>
        <fullName evidence="12">Outer membrane porin OpcP</fullName>
    </submittedName>
</protein>
<dbReference type="InterPro" id="IPR002299">
    <property type="entry name" value="Porin_Neis"/>
</dbReference>
<reference evidence="12" key="1">
    <citation type="submission" date="2016-01" db="EMBL/GenBank/DDBJ databases">
        <authorList>
            <person name="Peeters C."/>
        </authorList>
    </citation>
    <scope>NUCLEOTIDE SEQUENCE</scope>
    <source>
        <strain evidence="12">LMG 29321</strain>
    </source>
</reference>
<dbReference type="InterPro" id="IPR050298">
    <property type="entry name" value="Gram-neg_bact_OMP"/>
</dbReference>
<gene>
    <name evidence="12" type="ORF">AWB78_01370</name>
</gene>
<dbReference type="InterPro" id="IPR033900">
    <property type="entry name" value="Gram_neg_porin_domain"/>
</dbReference>
<dbReference type="GO" id="GO:0009279">
    <property type="term" value="C:cell outer membrane"/>
    <property type="evidence" value="ECO:0007669"/>
    <property type="project" value="UniProtKB-SubCell"/>
</dbReference>
<keyword evidence="13" id="KW-1185">Reference proteome</keyword>
<dbReference type="GO" id="GO:0046930">
    <property type="term" value="C:pore complex"/>
    <property type="evidence" value="ECO:0007669"/>
    <property type="project" value="UniProtKB-KW"/>
</dbReference>
<dbReference type="PANTHER" id="PTHR34501">
    <property type="entry name" value="PROTEIN YDDL-RELATED"/>
    <property type="match status" value="1"/>
</dbReference>
<comment type="subunit">
    <text evidence="2">Homotrimer.</text>
</comment>
<evidence type="ECO:0000313" key="13">
    <source>
        <dbReference type="Proteomes" id="UP000071859"/>
    </source>
</evidence>
<name>A0A158A7T2_9BURK</name>
<dbReference type="GO" id="GO:0015288">
    <property type="term" value="F:porin activity"/>
    <property type="evidence" value="ECO:0007669"/>
    <property type="project" value="UniProtKB-KW"/>
</dbReference>
<evidence type="ECO:0000256" key="3">
    <source>
        <dbReference type="ARBA" id="ARBA00022448"/>
    </source>
</evidence>
<keyword evidence="3" id="KW-0813">Transport</keyword>